<comment type="caution">
    <text evidence="13">The sequence shown here is derived from an EMBL/GenBank/DDBJ whole genome shotgun (WGS) entry which is preliminary data.</text>
</comment>
<evidence type="ECO:0000256" key="4">
    <source>
        <dbReference type="ARBA" id="ARBA00022860"/>
    </source>
</evidence>
<dbReference type="PANTHER" id="PTHR13140">
    <property type="entry name" value="MYOSIN"/>
    <property type="match status" value="1"/>
</dbReference>
<dbReference type="PROSITE" id="PS50096">
    <property type="entry name" value="IQ"/>
    <property type="match status" value="5"/>
</dbReference>
<reference evidence="13" key="1">
    <citation type="submission" date="2019-12" db="EMBL/GenBank/DDBJ databases">
        <title>Genome sequencing and annotation of Brassica cretica.</title>
        <authorList>
            <person name="Studholme D.J."/>
            <person name="Sarris P.F."/>
        </authorList>
    </citation>
    <scope>NUCLEOTIDE SEQUENCE</scope>
    <source>
        <strain evidence="13">PFS-102/07</strain>
        <tissue evidence="13">Leaf</tissue>
    </source>
</reference>
<dbReference type="GO" id="GO:0016020">
    <property type="term" value="C:membrane"/>
    <property type="evidence" value="ECO:0007669"/>
    <property type="project" value="TreeGrafter"/>
</dbReference>
<dbReference type="GO" id="GO:0051015">
    <property type="term" value="F:actin filament binding"/>
    <property type="evidence" value="ECO:0007669"/>
    <property type="project" value="TreeGrafter"/>
</dbReference>
<dbReference type="FunFam" id="1.20.5.190:FF:000001">
    <property type="entry name" value="unconventional myosin-Va"/>
    <property type="match status" value="2"/>
</dbReference>
<dbReference type="InterPro" id="IPR001609">
    <property type="entry name" value="Myosin_head_motor_dom-like"/>
</dbReference>
<dbReference type="SUPFAM" id="SSF52540">
    <property type="entry name" value="P-loop containing nucleoside triphosphate hydrolases"/>
    <property type="match status" value="2"/>
</dbReference>
<keyword evidence="2" id="KW-0547">Nucleotide-binding</keyword>
<evidence type="ECO:0000256" key="2">
    <source>
        <dbReference type="ARBA" id="ARBA00022741"/>
    </source>
</evidence>
<keyword evidence="5" id="KW-0175">Coiled coil</keyword>
<accession>A0A8S9J295</accession>
<feature type="region of interest" description="Disordered" evidence="10">
    <location>
        <begin position="698"/>
        <end position="728"/>
    </location>
</feature>
<dbReference type="GO" id="GO:0005737">
    <property type="term" value="C:cytoplasm"/>
    <property type="evidence" value="ECO:0007669"/>
    <property type="project" value="TreeGrafter"/>
</dbReference>
<feature type="region of interest" description="Actin-binding" evidence="9">
    <location>
        <begin position="325"/>
        <end position="347"/>
    </location>
</feature>
<dbReference type="PANTHER" id="PTHR13140:SF767">
    <property type="entry name" value="MYOSIN-11"/>
    <property type="match status" value="1"/>
</dbReference>
<comment type="caution">
    <text evidence="9">Lacks conserved residue(s) required for the propagation of feature annotation.</text>
</comment>
<keyword evidence="7" id="KW-0505">Motor protein</keyword>
<sequence length="946" mass="107808">MLKAVKRKRRQEERESVLVYGTPVNIIVGSHVWVEDTDVAWIDGQVEKINGQDVEITAKLSKIYPKDMEAPAGGVDDMTKLSYLHEPGVLQNLKIRYELNEIYTYTGNILIAINPFQRLPHIYDAHMMQQYKGAPFGELSPHVFAVADVAYRAMINEGKSNSILVSGESGAGKTETTKMLMRYLAYLGGRAVTEGRTVEQQVLESNPVLEAFGNAKTVRNNNSSMFPKSTHETFANKLYQTFKTNKRFIKPKLSRTDFTVSHYAGEVQYQSDQFLDKNKDYVIAEHQELLGASKCPFVVGLFPKLEETSKSSKFSSIGSRVKLQLQQLMETLNSTEPHYIRCVKPNNLLKPAIFENINIMQQLRCGGVLEAIRISCAGFPTRKPFFEFVNRFGLLSPEALEGNYEEKAASKKILDNIGLKGYQIGKTKIFLRAGQMAELDARRALVLSDAAKKIQRRVRTHQARRRFILLREATISLQALCRGRLSSKLFENLRRQAAAVKIQKNGRRYHSRKAYKNMHVAALVVQTGLRAMAAHKEFRFKKQTKAATTIQAQWRCHRATSYYKKLKKGVILSQSRWRGRLAKKELRKLKMASRETGALKEAKDILEKKVEELTYRVQLEKRLRVDLEEEKTQEITKLQSSMEELRKKVEETNVMLVKEREAAKKAIEEAPPVVTETQVVVEDTQKIESLTEQVEGLKTDLEQEKQRADDAARKFDEAQESNEDRKNKLEETEKKVQLLQENITSHSINHRDIAEVEDKPQKSLNEKQQENQELLIRCIVQHLGFQGNRPITACIIYKCLLQWRSFEVERTSVFDRIIQTIGHAIETQDNNDILAYWLSNASTLLLLLQRTLKASGAAGMAPQRRRSSSATLFGRMTQSFRGAPQGVNLSMINGGADTLRQVEAKYPALLFKQQLTAYVEKIYGMIRDNLKKEISPLLGLCIQVCI</sequence>
<evidence type="ECO:0000256" key="8">
    <source>
        <dbReference type="ARBA" id="ARBA00023203"/>
    </source>
</evidence>
<protein>
    <recommendedName>
        <fullName evidence="14">Myosin motor domain-containing protein</fullName>
    </recommendedName>
</protein>
<evidence type="ECO:0000256" key="3">
    <source>
        <dbReference type="ARBA" id="ARBA00022840"/>
    </source>
</evidence>
<dbReference type="SMART" id="SM00242">
    <property type="entry name" value="MYSc"/>
    <property type="match status" value="1"/>
</dbReference>
<evidence type="ECO:0000256" key="5">
    <source>
        <dbReference type="ARBA" id="ARBA00023054"/>
    </source>
</evidence>
<dbReference type="GO" id="GO:0005516">
    <property type="term" value="F:calmodulin binding"/>
    <property type="evidence" value="ECO:0007669"/>
    <property type="project" value="UniProtKB-KW"/>
</dbReference>
<evidence type="ECO:0000256" key="9">
    <source>
        <dbReference type="PROSITE-ProRule" id="PRU00782"/>
    </source>
</evidence>
<feature type="domain" description="Myosin motor" evidence="12">
    <location>
        <begin position="73"/>
        <end position="444"/>
    </location>
</feature>
<evidence type="ECO:0000259" key="11">
    <source>
        <dbReference type="PROSITE" id="PS51126"/>
    </source>
</evidence>
<name>A0A8S9J295_BRACR</name>
<proteinExistence type="inferred from homology"/>
<dbReference type="Gene3D" id="3.40.850.10">
    <property type="entry name" value="Kinesin motor domain"/>
    <property type="match status" value="1"/>
</dbReference>
<dbReference type="InterPro" id="IPR027417">
    <property type="entry name" value="P-loop_NTPase"/>
</dbReference>
<feature type="domain" description="Dilute" evidence="11">
    <location>
        <begin position="815"/>
        <end position="946"/>
    </location>
</feature>
<keyword evidence="3" id="KW-0067">ATP-binding</keyword>
<dbReference type="InterPro" id="IPR036961">
    <property type="entry name" value="Kinesin_motor_dom_sf"/>
</dbReference>
<dbReference type="GO" id="GO:0005524">
    <property type="term" value="F:ATP binding"/>
    <property type="evidence" value="ECO:0007669"/>
    <property type="project" value="UniProtKB-KW"/>
</dbReference>
<dbReference type="Gene3D" id="1.20.5.190">
    <property type="match status" value="3"/>
</dbReference>
<dbReference type="GO" id="GO:0009860">
    <property type="term" value="P:pollen tube growth"/>
    <property type="evidence" value="ECO:0007669"/>
    <property type="project" value="TreeGrafter"/>
</dbReference>
<dbReference type="Pfam" id="PF00612">
    <property type="entry name" value="IQ"/>
    <property type="match status" value="3"/>
</dbReference>
<evidence type="ECO:0000256" key="6">
    <source>
        <dbReference type="ARBA" id="ARBA00023123"/>
    </source>
</evidence>
<gene>
    <name evidence="13" type="ORF">F2Q70_00001913</name>
</gene>
<organism evidence="13">
    <name type="scientific">Brassica cretica</name>
    <name type="common">Mustard</name>
    <dbReference type="NCBI Taxonomy" id="69181"/>
    <lineage>
        <taxon>Eukaryota</taxon>
        <taxon>Viridiplantae</taxon>
        <taxon>Streptophyta</taxon>
        <taxon>Embryophyta</taxon>
        <taxon>Tracheophyta</taxon>
        <taxon>Spermatophyta</taxon>
        <taxon>Magnoliopsida</taxon>
        <taxon>eudicotyledons</taxon>
        <taxon>Gunneridae</taxon>
        <taxon>Pentapetalae</taxon>
        <taxon>rosids</taxon>
        <taxon>malvids</taxon>
        <taxon>Brassicales</taxon>
        <taxon>Brassicaceae</taxon>
        <taxon>Brassiceae</taxon>
        <taxon>Brassica</taxon>
    </lineage>
</organism>
<keyword evidence="4" id="KW-0112">Calmodulin-binding</keyword>
<keyword evidence="1" id="KW-0677">Repeat</keyword>
<evidence type="ECO:0008006" key="14">
    <source>
        <dbReference type="Google" id="ProtNLM"/>
    </source>
</evidence>
<evidence type="ECO:0000259" key="12">
    <source>
        <dbReference type="PROSITE" id="PS51456"/>
    </source>
</evidence>
<dbReference type="AlphaFoldDB" id="A0A8S9J295"/>
<dbReference type="GO" id="GO:0030048">
    <property type="term" value="P:actin filament-based movement"/>
    <property type="evidence" value="ECO:0007669"/>
    <property type="project" value="UniProtKB-ARBA"/>
</dbReference>
<dbReference type="PROSITE" id="PS51456">
    <property type="entry name" value="MYOSIN_MOTOR"/>
    <property type="match status" value="1"/>
</dbReference>
<dbReference type="EMBL" id="QGKY02001015">
    <property type="protein sequence ID" value="KAF2576174.1"/>
    <property type="molecule type" value="Genomic_DNA"/>
</dbReference>
<dbReference type="InterPro" id="IPR002710">
    <property type="entry name" value="Dilute_dom"/>
</dbReference>
<dbReference type="SMART" id="SM00015">
    <property type="entry name" value="IQ"/>
    <property type="match status" value="6"/>
</dbReference>
<dbReference type="PROSITE" id="PS51126">
    <property type="entry name" value="DILUTE"/>
    <property type="match status" value="1"/>
</dbReference>
<dbReference type="GO" id="GO:0000146">
    <property type="term" value="F:microfilament motor activity"/>
    <property type="evidence" value="ECO:0007669"/>
    <property type="project" value="TreeGrafter"/>
</dbReference>
<dbReference type="Gene3D" id="3.30.70.1590">
    <property type="match status" value="1"/>
</dbReference>
<dbReference type="InterPro" id="IPR000048">
    <property type="entry name" value="IQ_motif_EF-hand-BS"/>
</dbReference>
<evidence type="ECO:0000256" key="1">
    <source>
        <dbReference type="ARBA" id="ARBA00022737"/>
    </source>
</evidence>
<evidence type="ECO:0000256" key="10">
    <source>
        <dbReference type="SAM" id="MobiDB-lite"/>
    </source>
</evidence>
<comment type="similarity">
    <text evidence="9">Belongs to the TRAFAC class myosin-kinesin ATPase superfamily. Myosin family.</text>
</comment>
<dbReference type="GO" id="GO:0007015">
    <property type="term" value="P:actin filament organization"/>
    <property type="evidence" value="ECO:0007669"/>
    <property type="project" value="TreeGrafter"/>
</dbReference>
<dbReference type="Pfam" id="PF00063">
    <property type="entry name" value="Myosin_head"/>
    <property type="match status" value="1"/>
</dbReference>
<dbReference type="GO" id="GO:0016459">
    <property type="term" value="C:myosin complex"/>
    <property type="evidence" value="ECO:0007669"/>
    <property type="project" value="UniProtKB-KW"/>
</dbReference>
<keyword evidence="8 9" id="KW-0009">Actin-binding</keyword>
<dbReference type="PRINTS" id="PR00193">
    <property type="entry name" value="MYOSINHEAVY"/>
</dbReference>
<keyword evidence="6 9" id="KW-0518">Myosin</keyword>
<evidence type="ECO:0000256" key="7">
    <source>
        <dbReference type="ARBA" id="ARBA00023175"/>
    </source>
</evidence>
<evidence type="ECO:0000313" key="13">
    <source>
        <dbReference type="EMBL" id="KAF2576174.1"/>
    </source>
</evidence>